<organism evidence="2 3">
    <name type="scientific">Alteromonas gilva</name>
    <dbReference type="NCBI Taxonomy" id="2987522"/>
    <lineage>
        <taxon>Bacteria</taxon>
        <taxon>Pseudomonadati</taxon>
        <taxon>Pseudomonadota</taxon>
        <taxon>Gammaproteobacteria</taxon>
        <taxon>Alteromonadales</taxon>
        <taxon>Alteromonadaceae</taxon>
        <taxon>Alteromonas/Salinimonas group</taxon>
        <taxon>Alteromonas</taxon>
    </lineage>
</organism>
<reference evidence="2 3" key="1">
    <citation type="submission" date="2022-10" db="EMBL/GenBank/DDBJ databases">
        <title>Alteromonas sp. chi3 Genome sequencing.</title>
        <authorList>
            <person name="Park S."/>
        </authorList>
    </citation>
    <scope>NUCLEOTIDE SEQUENCE [LARGE SCALE GENOMIC DNA]</scope>
    <source>
        <strain evidence="3">chi3</strain>
    </source>
</reference>
<dbReference type="RefSeq" id="WP_273638413.1">
    <property type="nucleotide sequence ID" value="NZ_JAQQXP010000001.1"/>
</dbReference>
<dbReference type="PROSITE" id="PS51340">
    <property type="entry name" value="MOSC"/>
    <property type="match status" value="1"/>
</dbReference>
<comment type="caution">
    <text evidence="2">The sequence shown here is derived from an EMBL/GenBank/DDBJ whole genome shotgun (WGS) entry which is preliminary data.</text>
</comment>
<dbReference type="PANTHER" id="PTHR30212:SF2">
    <property type="entry name" value="PROTEIN YIIM"/>
    <property type="match status" value="1"/>
</dbReference>
<dbReference type="EMBL" id="JAQQXP010000001">
    <property type="protein sequence ID" value="MDC8829839.1"/>
    <property type="molecule type" value="Genomic_DNA"/>
</dbReference>
<dbReference type="InterPro" id="IPR052353">
    <property type="entry name" value="Benzoxazolinone_Detox_Enz"/>
</dbReference>
<evidence type="ECO:0000313" key="3">
    <source>
        <dbReference type="Proteomes" id="UP001218788"/>
    </source>
</evidence>
<keyword evidence="3" id="KW-1185">Reference proteome</keyword>
<feature type="domain" description="MOSC" evidence="1">
    <location>
        <begin position="17"/>
        <end position="162"/>
    </location>
</feature>
<dbReference type="InterPro" id="IPR005302">
    <property type="entry name" value="MoCF_Sase_C"/>
</dbReference>
<dbReference type="Proteomes" id="UP001218788">
    <property type="component" value="Unassembled WGS sequence"/>
</dbReference>
<dbReference type="PANTHER" id="PTHR30212">
    <property type="entry name" value="PROTEIN YIIM"/>
    <property type="match status" value="1"/>
</dbReference>
<protein>
    <submittedName>
        <fullName evidence="2">MOSC domain-containing protein</fullName>
    </submittedName>
</protein>
<evidence type="ECO:0000259" key="1">
    <source>
        <dbReference type="PROSITE" id="PS51340"/>
    </source>
</evidence>
<gene>
    <name evidence="2" type="ORF">OIK42_03580</name>
</gene>
<proteinExistence type="predicted"/>
<evidence type="ECO:0000313" key="2">
    <source>
        <dbReference type="EMBL" id="MDC8829839.1"/>
    </source>
</evidence>
<dbReference type="Gene3D" id="2.40.33.20">
    <property type="entry name" value="PK beta-barrel domain-like"/>
    <property type="match status" value="1"/>
</dbReference>
<dbReference type="InterPro" id="IPR011037">
    <property type="entry name" value="Pyrv_Knase-like_insert_dom_sf"/>
</dbReference>
<dbReference type="Pfam" id="PF03473">
    <property type="entry name" value="MOSC"/>
    <property type="match status" value="1"/>
</dbReference>
<name>A0ABT5L076_9ALTE</name>
<accession>A0ABT5L076</accession>
<dbReference type="SUPFAM" id="SSF50800">
    <property type="entry name" value="PK beta-barrel domain-like"/>
    <property type="match status" value="1"/>
</dbReference>
<sequence length="214" mass="23770">MFVAALFAGKPAPLGPRKALSAICKHPVEQLNVHWDRTDEDEQANKRLHGGPEKVLHQYSPDGYALINKHYPELEDTAVAGAIGENISVAGMNDENVFIGDTYAIGEVIVQVGAPRAPCNKINQRFGIKNFDRFTGDHGVTGWYYRIKQPGVMRVNDPVSLLERPAQSVSVGALMRAVYNKDHFWQAQSYVGLPVLDDEWRGKCEKAIARQQNS</sequence>